<dbReference type="EMBL" id="QNVY02000005">
    <property type="protein sequence ID" value="RYJ50991.1"/>
    <property type="molecule type" value="Genomic_DNA"/>
</dbReference>
<reference evidence="1 2" key="1">
    <citation type="submission" date="2019-01" db="EMBL/GenBank/DDBJ databases">
        <title>Flavobacterium sp. nov. isolated from arctic soil.</title>
        <authorList>
            <person name="Kim D.-U."/>
        </authorList>
    </citation>
    <scope>NUCLEOTIDE SEQUENCE [LARGE SCALE GENOMIC DNA]</scope>
    <source>
        <strain evidence="1 2">Kopri-42</strain>
    </source>
</reference>
<sequence>MDNDIANIEALICEYDAVKLNFQQERIAEDIPKYNALLDDFTVMKKEYHSWNRTKAERYNIFHILNIRHGETKTHTPYLINLLNPKASHAHGLLFFNLFINAIAPESKKHLYKNLKVSNLRVKEEKSTEDGRLDIFIESFGLKERFVIVIENKINAGDQEKQLERYYNHCQKSGYTDGNILLIYLTKCRKDASDSSMPFLQRERLKEASVLVNMSYRQDIKNVLKTYIKELKSKKVRFIAKQYLDIIKTF</sequence>
<gene>
    <name evidence="1" type="ORF">DR871_013780</name>
</gene>
<dbReference type="Pfam" id="PF14281">
    <property type="entry name" value="PDDEXK_4"/>
    <property type="match status" value="1"/>
</dbReference>
<dbReference type="AlphaFoldDB" id="A0A482TFF2"/>
<dbReference type="Proteomes" id="UP000253235">
    <property type="component" value="Unassembled WGS sequence"/>
</dbReference>
<proteinExistence type="predicted"/>
<comment type="caution">
    <text evidence="1">The sequence shown here is derived from an EMBL/GenBank/DDBJ whole genome shotgun (WGS) entry which is preliminary data.</text>
</comment>
<keyword evidence="2" id="KW-1185">Reference proteome</keyword>
<organism evidence="1 2">
    <name type="scientific">Flavobacterium petrolei</name>
    <dbReference type="NCBI Taxonomy" id="2259594"/>
    <lineage>
        <taxon>Bacteria</taxon>
        <taxon>Pseudomonadati</taxon>
        <taxon>Bacteroidota</taxon>
        <taxon>Flavobacteriia</taxon>
        <taxon>Flavobacteriales</taxon>
        <taxon>Flavobacteriaceae</taxon>
        <taxon>Flavobacterium</taxon>
    </lineage>
</organism>
<evidence type="ECO:0000313" key="2">
    <source>
        <dbReference type="Proteomes" id="UP000253235"/>
    </source>
</evidence>
<dbReference type="InterPro" id="IPR029470">
    <property type="entry name" value="PDDEXK_4"/>
</dbReference>
<name>A0A482TFF2_9FLAO</name>
<evidence type="ECO:0000313" key="1">
    <source>
        <dbReference type="EMBL" id="RYJ50991.1"/>
    </source>
</evidence>
<dbReference type="RefSeq" id="WP_113666775.1">
    <property type="nucleotide sequence ID" value="NZ_QNVY02000005.1"/>
</dbReference>
<protein>
    <recommendedName>
        <fullName evidence="3">PD-(D/E)XK nuclease superfamily protein</fullName>
    </recommendedName>
</protein>
<accession>A0A482TFF2</accession>
<evidence type="ECO:0008006" key="3">
    <source>
        <dbReference type="Google" id="ProtNLM"/>
    </source>
</evidence>
<dbReference type="OrthoDB" id="6346224at2"/>